<dbReference type="Gene3D" id="1.10.10.10">
    <property type="entry name" value="Winged helix-like DNA-binding domain superfamily/Winged helix DNA-binding domain"/>
    <property type="match status" value="1"/>
</dbReference>
<reference evidence="8" key="1">
    <citation type="submission" date="2016-10" db="EMBL/GenBank/DDBJ databases">
        <authorList>
            <person name="Varghese N."/>
            <person name="Submissions S."/>
        </authorList>
    </citation>
    <scope>NUCLEOTIDE SEQUENCE [LARGE SCALE GENOMIC DNA]</scope>
    <source>
        <strain evidence="8">S9</strain>
    </source>
</reference>
<dbReference type="STRING" id="1601833.SAMN05518684_105223"/>
<dbReference type="SUPFAM" id="SSF51206">
    <property type="entry name" value="cAMP-binding domain-like"/>
    <property type="match status" value="1"/>
</dbReference>
<evidence type="ECO:0000259" key="5">
    <source>
        <dbReference type="PROSITE" id="PS50042"/>
    </source>
</evidence>
<dbReference type="CDD" id="cd00092">
    <property type="entry name" value="HTH_CRP"/>
    <property type="match status" value="1"/>
</dbReference>
<dbReference type="Pfam" id="PF13545">
    <property type="entry name" value="HTH_Crp_2"/>
    <property type="match status" value="1"/>
</dbReference>
<proteinExistence type="predicted"/>
<dbReference type="SMART" id="SM00100">
    <property type="entry name" value="cNMP"/>
    <property type="match status" value="1"/>
</dbReference>
<keyword evidence="2" id="KW-0238">DNA-binding</keyword>
<dbReference type="PROSITE" id="PS50042">
    <property type="entry name" value="CNMP_BINDING_3"/>
    <property type="match status" value="1"/>
</dbReference>
<dbReference type="Proteomes" id="UP000198571">
    <property type="component" value="Unassembled WGS sequence"/>
</dbReference>
<dbReference type="Pfam" id="PF00027">
    <property type="entry name" value="cNMP_binding"/>
    <property type="match status" value="1"/>
</dbReference>
<feature type="domain" description="HTH crp-type" evidence="6">
    <location>
        <begin position="148"/>
        <end position="221"/>
    </location>
</feature>
<protein>
    <submittedName>
        <fullName evidence="7">CRP/FNR family transcriptional regulator, anaerobic regulatory protein</fullName>
    </submittedName>
</protein>
<dbReference type="AlphaFoldDB" id="A0A1H9TAQ4"/>
<dbReference type="InterPro" id="IPR050397">
    <property type="entry name" value="Env_Response_Regulators"/>
</dbReference>
<dbReference type="PANTHER" id="PTHR24567">
    <property type="entry name" value="CRP FAMILY TRANSCRIPTIONAL REGULATORY PROTEIN"/>
    <property type="match status" value="1"/>
</dbReference>
<evidence type="ECO:0000313" key="8">
    <source>
        <dbReference type="Proteomes" id="UP000198571"/>
    </source>
</evidence>
<dbReference type="InterPro" id="IPR036390">
    <property type="entry name" value="WH_DNA-bd_sf"/>
</dbReference>
<evidence type="ECO:0000256" key="3">
    <source>
        <dbReference type="ARBA" id="ARBA00023159"/>
    </source>
</evidence>
<dbReference type="GO" id="GO:0003677">
    <property type="term" value="F:DNA binding"/>
    <property type="evidence" value="ECO:0007669"/>
    <property type="project" value="UniProtKB-KW"/>
</dbReference>
<dbReference type="InterPro" id="IPR018490">
    <property type="entry name" value="cNMP-bd_dom_sf"/>
</dbReference>
<evidence type="ECO:0000256" key="1">
    <source>
        <dbReference type="ARBA" id="ARBA00023015"/>
    </source>
</evidence>
<accession>A0A1H9TAQ4</accession>
<evidence type="ECO:0000313" key="7">
    <source>
        <dbReference type="EMBL" id="SER94335.1"/>
    </source>
</evidence>
<dbReference type="InterPro" id="IPR036388">
    <property type="entry name" value="WH-like_DNA-bd_sf"/>
</dbReference>
<organism evidence="7 8">
    <name type="scientific">Salipaludibacillus aurantiacus</name>
    <dbReference type="NCBI Taxonomy" id="1601833"/>
    <lineage>
        <taxon>Bacteria</taxon>
        <taxon>Bacillati</taxon>
        <taxon>Bacillota</taxon>
        <taxon>Bacilli</taxon>
        <taxon>Bacillales</taxon>
        <taxon>Bacillaceae</taxon>
    </lineage>
</organism>
<dbReference type="PROSITE" id="PS51063">
    <property type="entry name" value="HTH_CRP_2"/>
    <property type="match status" value="1"/>
</dbReference>
<sequence length="230" mass="26075">MSTKSFLHNIPVFAPLPDTIKVKLEEIILTKAVTKGEVLFRETESAESLYFINEGKVKLTKSSADGKEIVLNIRQKDEIFAEVALFSPEETTYPATATVLEGGSVSYIRNEDLEMMLLEHPELGMPIFRIMAERLRISQTTLRDVALYGKLSALAATLVRLTEDYGIKKEDGIYIDIKLTHEDLGNFFGATRESVTRMMNQLKKQKILSKQQGYLVIHDLEELKTYMHDA</sequence>
<evidence type="ECO:0000256" key="2">
    <source>
        <dbReference type="ARBA" id="ARBA00023125"/>
    </source>
</evidence>
<dbReference type="PRINTS" id="PR00034">
    <property type="entry name" value="HTHCRP"/>
</dbReference>
<dbReference type="InterPro" id="IPR000595">
    <property type="entry name" value="cNMP-bd_dom"/>
</dbReference>
<dbReference type="CDD" id="cd00038">
    <property type="entry name" value="CAP_ED"/>
    <property type="match status" value="1"/>
</dbReference>
<keyword evidence="8" id="KW-1185">Reference proteome</keyword>
<name>A0A1H9TAQ4_9BACI</name>
<dbReference type="SUPFAM" id="SSF46785">
    <property type="entry name" value="Winged helix' DNA-binding domain"/>
    <property type="match status" value="1"/>
</dbReference>
<dbReference type="GO" id="GO:0005829">
    <property type="term" value="C:cytosol"/>
    <property type="evidence" value="ECO:0007669"/>
    <property type="project" value="TreeGrafter"/>
</dbReference>
<evidence type="ECO:0000259" key="6">
    <source>
        <dbReference type="PROSITE" id="PS51063"/>
    </source>
</evidence>
<dbReference type="PANTHER" id="PTHR24567:SF74">
    <property type="entry name" value="HTH-TYPE TRANSCRIPTIONAL REGULATOR ARCR"/>
    <property type="match status" value="1"/>
</dbReference>
<dbReference type="SMART" id="SM00419">
    <property type="entry name" value="HTH_CRP"/>
    <property type="match status" value="1"/>
</dbReference>
<dbReference type="EMBL" id="FOGT01000005">
    <property type="protein sequence ID" value="SER94335.1"/>
    <property type="molecule type" value="Genomic_DNA"/>
</dbReference>
<gene>
    <name evidence="7" type="ORF">SAMN05518684_105223</name>
</gene>
<keyword evidence="4" id="KW-0804">Transcription</keyword>
<keyword evidence="1" id="KW-0805">Transcription regulation</keyword>
<dbReference type="InterPro" id="IPR014710">
    <property type="entry name" value="RmlC-like_jellyroll"/>
</dbReference>
<dbReference type="Gene3D" id="2.60.120.10">
    <property type="entry name" value="Jelly Rolls"/>
    <property type="match status" value="1"/>
</dbReference>
<dbReference type="InterPro" id="IPR012318">
    <property type="entry name" value="HTH_CRP"/>
</dbReference>
<feature type="domain" description="Cyclic nucleotide-binding" evidence="5">
    <location>
        <begin position="12"/>
        <end position="134"/>
    </location>
</feature>
<evidence type="ECO:0000256" key="4">
    <source>
        <dbReference type="ARBA" id="ARBA00023163"/>
    </source>
</evidence>
<keyword evidence="3" id="KW-0010">Activator</keyword>
<dbReference type="GO" id="GO:0003700">
    <property type="term" value="F:DNA-binding transcription factor activity"/>
    <property type="evidence" value="ECO:0007669"/>
    <property type="project" value="TreeGrafter"/>
</dbReference>